<sequence length="170" mass="18738">MLCGGYIERVGRRKFLLLSAAGMACSHIAMAVYFSQTPCDEREHLHAGYHQSEHSTSLEYAWSCRKREYLAWASLMSFIACFSLGMGAIPWVLTTEVFPTYARAYASGLATFTNWVCAYGITAATNNKSAPAAGTFLGFGIECIVTMIFVLLVVPETKGRSLEQIEAFFS</sequence>
<feature type="domain" description="Major facilitator superfamily (MFS) profile" evidence="7">
    <location>
        <begin position="1"/>
        <end position="158"/>
    </location>
</feature>
<evidence type="ECO:0000256" key="3">
    <source>
        <dbReference type="ARBA" id="ARBA00022692"/>
    </source>
</evidence>
<evidence type="ECO:0000313" key="8">
    <source>
        <dbReference type="EMBL" id="KAK3286941.1"/>
    </source>
</evidence>
<dbReference type="InterPro" id="IPR005828">
    <property type="entry name" value="MFS_sugar_transport-like"/>
</dbReference>
<dbReference type="Pfam" id="PF00083">
    <property type="entry name" value="Sugar_tr"/>
    <property type="match status" value="1"/>
</dbReference>
<evidence type="ECO:0000259" key="7">
    <source>
        <dbReference type="PROSITE" id="PS50850"/>
    </source>
</evidence>
<dbReference type="PANTHER" id="PTHR48020">
    <property type="entry name" value="PROTON MYO-INOSITOL COTRANSPORTER"/>
    <property type="match status" value="1"/>
</dbReference>
<dbReference type="EMBL" id="LGRX02001077">
    <property type="protein sequence ID" value="KAK3286941.1"/>
    <property type="molecule type" value="Genomic_DNA"/>
</dbReference>
<keyword evidence="3 6" id="KW-0812">Transmembrane</keyword>
<dbReference type="GO" id="GO:0022857">
    <property type="term" value="F:transmembrane transporter activity"/>
    <property type="evidence" value="ECO:0007669"/>
    <property type="project" value="InterPro"/>
</dbReference>
<evidence type="ECO:0000256" key="1">
    <source>
        <dbReference type="ARBA" id="ARBA00004141"/>
    </source>
</evidence>
<comment type="subcellular location">
    <subcellularLocation>
        <location evidence="1">Membrane</location>
        <topology evidence="1">Multi-pass membrane protein</topology>
    </subcellularLocation>
</comment>
<gene>
    <name evidence="8" type="ORF">CYMTET_5533</name>
</gene>
<dbReference type="InterPro" id="IPR036259">
    <property type="entry name" value="MFS_trans_sf"/>
</dbReference>
<keyword evidence="2" id="KW-0813">Transport</keyword>
<protein>
    <recommendedName>
        <fullName evidence="7">Major facilitator superfamily (MFS) profile domain-containing protein</fullName>
    </recommendedName>
</protein>
<feature type="transmembrane region" description="Helical" evidence="6">
    <location>
        <begin position="69"/>
        <end position="93"/>
    </location>
</feature>
<feature type="transmembrane region" description="Helical" evidence="6">
    <location>
        <begin position="15"/>
        <end position="34"/>
    </location>
</feature>
<dbReference type="Proteomes" id="UP001190700">
    <property type="component" value="Unassembled WGS sequence"/>
</dbReference>
<evidence type="ECO:0000256" key="4">
    <source>
        <dbReference type="ARBA" id="ARBA00022989"/>
    </source>
</evidence>
<evidence type="ECO:0000256" key="5">
    <source>
        <dbReference type="ARBA" id="ARBA00023136"/>
    </source>
</evidence>
<dbReference type="SUPFAM" id="SSF103473">
    <property type="entry name" value="MFS general substrate transporter"/>
    <property type="match status" value="1"/>
</dbReference>
<dbReference type="InterPro" id="IPR020846">
    <property type="entry name" value="MFS_dom"/>
</dbReference>
<accession>A0AAE0H0X3</accession>
<keyword evidence="5 6" id="KW-0472">Membrane</keyword>
<evidence type="ECO:0000256" key="2">
    <source>
        <dbReference type="ARBA" id="ARBA00022448"/>
    </source>
</evidence>
<keyword evidence="9" id="KW-1185">Reference proteome</keyword>
<dbReference type="InterPro" id="IPR050814">
    <property type="entry name" value="Myo-inositol_Transporter"/>
</dbReference>
<comment type="caution">
    <text evidence="8">The sequence shown here is derived from an EMBL/GenBank/DDBJ whole genome shotgun (WGS) entry which is preliminary data.</text>
</comment>
<keyword evidence="4 6" id="KW-1133">Transmembrane helix</keyword>
<organism evidence="8 9">
    <name type="scientific">Cymbomonas tetramitiformis</name>
    <dbReference type="NCBI Taxonomy" id="36881"/>
    <lineage>
        <taxon>Eukaryota</taxon>
        <taxon>Viridiplantae</taxon>
        <taxon>Chlorophyta</taxon>
        <taxon>Pyramimonadophyceae</taxon>
        <taxon>Pyramimonadales</taxon>
        <taxon>Pyramimonadaceae</taxon>
        <taxon>Cymbomonas</taxon>
    </lineage>
</organism>
<dbReference type="PROSITE" id="PS50850">
    <property type="entry name" value="MFS"/>
    <property type="match status" value="1"/>
</dbReference>
<dbReference type="Gene3D" id="1.20.1250.20">
    <property type="entry name" value="MFS general substrate transporter like domains"/>
    <property type="match status" value="1"/>
</dbReference>
<dbReference type="AlphaFoldDB" id="A0AAE0H0X3"/>
<dbReference type="GO" id="GO:0016020">
    <property type="term" value="C:membrane"/>
    <property type="evidence" value="ECO:0007669"/>
    <property type="project" value="UniProtKB-SubCell"/>
</dbReference>
<reference evidence="8 9" key="1">
    <citation type="journal article" date="2015" name="Genome Biol. Evol.">
        <title>Comparative Genomics of a Bacterivorous Green Alga Reveals Evolutionary Causalities and Consequences of Phago-Mixotrophic Mode of Nutrition.</title>
        <authorList>
            <person name="Burns J.A."/>
            <person name="Paasch A."/>
            <person name="Narechania A."/>
            <person name="Kim E."/>
        </authorList>
    </citation>
    <scope>NUCLEOTIDE SEQUENCE [LARGE SCALE GENOMIC DNA]</scope>
    <source>
        <strain evidence="8 9">PLY_AMNH</strain>
    </source>
</reference>
<evidence type="ECO:0000313" key="9">
    <source>
        <dbReference type="Proteomes" id="UP001190700"/>
    </source>
</evidence>
<feature type="transmembrane region" description="Helical" evidence="6">
    <location>
        <begin position="136"/>
        <end position="154"/>
    </location>
</feature>
<evidence type="ECO:0000256" key="6">
    <source>
        <dbReference type="SAM" id="Phobius"/>
    </source>
</evidence>
<proteinExistence type="predicted"/>
<name>A0AAE0H0X3_9CHLO</name>
<dbReference type="PANTHER" id="PTHR48020:SF12">
    <property type="entry name" value="PROTON MYO-INOSITOL COTRANSPORTER"/>
    <property type="match status" value="1"/>
</dbReference>